<name>A0A7V7THZ5_9VIBR</name>
<dbReference type="Pfam" id="PF11393">
    <property type="entry name" value="T4BSS_DotI_IcmL"/>
    <property type="match status" value="1"/>
</dbReference>
<dbReference type="AlphaFoldDB" id="A0A7V7THZ5"/>
<dbReference type="EMBL" id="VZPX01000004">
    <property type="protein sequence ID" value="KAB0482400.1"/>
    <property type="molecule type" value="Genomic_DNA"/>
</dbReference>
<reference evidence="1 2" key="1">
    <citation type="submission" date="2019-09" db="EMBL/GenBank/DDBJ databases">
        <title>Draft genome sequences of 48 bacterial type strains from the CCUG.</title>
        <authorList>
            <person name="Tunovic T."/>
            <person name="Pineiro-Iglesias B."/>
            <person name="Unosson C."/>
            <person name="Inganas E."/>
            <person name="Ohlen M."/>
            <person name="Cardew S."/>
            <person name="Jensie-Markopoulos S."/>
            <person name="Salva-Serra F."/>
            <person name="Jaen-Luchoro D."/>
            <person name="Karlsson R."/>
            <person name="Svensson-Stadler L."/>
            <person name="Chun J."/>
            <person name="Moore E."/>
        </authorList>
    </citation>
    <scope>NUCLEOTIDE SEQUENCE [LARGE SCALE GENOMIC DNA]</scope>
    <source>
        <strain evidence="1 2">CCUG 48643</strain>
    </source>
</reference>
<dbReference type="Proteomes" id="UP000423756">
    <property type="component" value="Unassembled WGS sequence"/>
</dbReference>
<organism evidence="1 2">
    <name type="scientific">Vibrio chagasii</name>
    <dbReference type="NCBI Taxonomy" id="170679"/>
    <lineage>
        <taxon>Bacteria</taxon>
        <taxon>Pseudomonadati</taxon>
        <taxon>Pseudomonadota</taxon>
        <taxon>Gammaproteobacteria</taxon>
        <taxon>Vibrionales</taxon>
        <taxon>Vibrionaceae</taxon>
        <taxon>Vibrio</taxon>
    </lineage>
</organism>
<evidence type="ECO:0000313" key="2">
    <source>
        <dbReference type="Proteomes" id="UP000423756"/>
    </source>
</evidence>
<dbReference type="GeneID" id="77344635"/>
<proteinExistence type="predicted"/>
<dbReference type="InterPro" id="IPR021055">
    <property type="entry name" value="T4BSS_IcmL/DotI"/>
</dbReference>
<protein>
    <submittedName>
        <fullName evidence="1">Uncharacterized protein</fullName>
    </submittedName>
</protein>
<dbReference type="RefSeq" id="WP_137406623.1">
    <property type="nucleotide sequence ID" value="NZ_AP025467.1"/>
</dbReference>
<evidence type="ECO:0000313" key="1">
    <source>
        <dbReference type="EMBL" id="KAB0482400.1"/>
    </source>
</evidence>
<comment type="caution">
    <text evidence="1">The sequence shown here is derived from an EMBL/GenBank/DDBJ whole genome shotgun (WGS) entry which is preliminary data.</text>
</comment>
<gene>
    <name evidence="1" type="ORF">F7Q91_03055</name>
</gene>
<accession>A0A7V7THZ5</accession>
<sequence>MFRASVVQNNKTLLLSFLFILTLFYLLEGLLNNLSTNKSGLYQIPTYEDNGIVRIVPQVPLNEKLFEDAEIKDFVTEAMHNTLSMSFDNYKHSMTTSAVQFFTTTGWESFSKGIENSGLYSEIFTNSEILEFYPTRAPFLEYSDKVDGYIRGEFVKGAYWVWRVKVKGQIIRKSLQTEDKAESEAERRRNQRRKVATIEFDLDLQRVPKGKGASAVKIIDSTNWLVGYE</sequence>